<gene>
    <name evidence="2" type="ORF">Q8X39_09890</name>
</gene>
<name>A0ABT9G3F1_LEPDI</name>
<evidence type="ECO:0000313" key="2">
    <source>
        <dbReference type="EMBL" id="MDP4300945.1"/>
    </source>
</evidence>
<dbReference type="Pfam" id="PF05593">
    <property type="entry name" value="RHS_repeat"/>
    <property type="match status" value="3"/>
</dbReference>
<keyword evidence="3" id="KW-1185">Reference proteome</keyword>
<feature type="signal peptide" evidence="1">
    <location>
        <begin position="1"/>
        <end position="25"/>
    </location>
</feature>
<accession>A0ABT9G3F1</accession>
<dbReference type="Proteomes" id="UP001235760">
    <property type="component" value="Unassembled WGS sequence"/>
</dbReference>
<dbReference type="InterPro" id="IPR022385">
    <property type="entry name" value="Rhs_assc_core"/>
</dbReference>
<dbReference type="InterPro" id="IPR031325">
    <property type="entry name" value="RHS_repeat"/>
</dbReference>
<dbReference type="InterPro" id="IPR050708">
    <property type="entry name" value="T6SS_VgrG/RHS"/>
</dbReference>
<comment type="caution">
    <text evidence="2">The sequence shown here is derived from an EMBL/GenBank/DDBJ whole genome shotgun (WGS) entry which is preliminary data.</text>
</comment>
<reference evidence="2 3" key="1">
    <citation type="submission" date="2023-08" db="EMBL/GenBank/DDBJ databases">
        <authorList>
            <person name="Roldan D.M."/>
            <person name="Menes R.J."/>
        </authorList>
    </citation>
    <scope>NUCLEOTIDE SEQUENCE [LARGE SCALE GENOMIC DNA]</scope>
    <source>
        <strain evidence="2 3">CCM 2812</strain>
    </source>
</reference>
<dbReference type="EMBL" id="JAUZEE010000004">
    <property type="protein sequence ID" value="MDP4300945.1"/>
    <property type="molecule type" value="Genomic_DNA"/>
</dbReference>
<dbReference type="Gene3D" id="2.180.10.10">
    <property type="entry name" value="RHS repeat-associated core"/>
    <property type="match status" value="2"/>
</dbReference>
<proteinExistence type="predicted"/>
<dbReference type="NCBIfam" id="TIGR03696">
    <property type="entry name" value="Rhs_assc_core"/>
    <property type="match status" value="1"/>
</dbReference>
<dbReference type="PANTHER" id="PTHR32305">
    <property type="match status" value="1"/>
</dbReference>
<dbReference type="RefSeq" id="WP_305749495.1">
    <property type="nucleotide sequence ID" value="NZ_JAUZEE010000004.1"/>
</dbReference>
<sequence>MKRVTHTLALLLGASGSMLSSLVLAQSPAPGVMTSTFGYDPMGNRHTVVDPLGLTTQTQYDALGRPVQVTQPLPATGVARPVVRPSWDLADQPAGLTDPRNLVTSYTANGLGDRTSQVSPDTGTTSATFDAAGNLKTRTDARGKQVLYTYDALNRLTKIDYPTGVDTVFEYDGGTVTPKPANSIGRLTKITDESGNTAYTYDGLGRVVRKLQTVLVTGQATARTFDVRYGWGSAGADNGHLKTVTLPSGARVNLSYDLTGRVSGLTLNPVNANGVGTNATVTTSILTTIAYDAMGNAKGWTWGTGPVTYARTWDSYGRPKTYPLGNPIGTGTAAGLLRTVGYDDAGRITAYSHTRSGVAQAAFDQAFVYDGLGRLTRSNQGTTSYSYSYDANGNRTEFFVSATRFANQVSATSNRLTSVQRVNSTGSLVTDVPTYDNAGNITGNGSAGGAVYSDRGRLSQAIIPTSATTTTPVNYWYNGLEQRVRKSGVTTLVTTGAVHYAYDEDGHILGEYDASGIPIYEVVWLGDQPVAVVKQTRTGSGATLNVATRIDYVYADHLNTPRIVTRSSDHAIVWRWDSFESFGVTPVNENPNALGVYTFNLRFPGQVYDRETTGFYNHHRDYAAWLGRYMQSDPIGLGGGINTYAYVEGNPLGYTDPDGLFRTQNGHYTPFRPRPRFPNPSQPRPAHDTGNPWMDAAGYFNDEGEFVCLRWKCEGAEMCFPDAYDHRGRSRRSTDFIPAQTNPNSAPEGCVCDDPRFMPKGTPSLWDEKDWADLYGKWRNRPR</sequence>
<organism evidence="2 3">
    <name type="scientific">Leptothrix discophora</name>
    <dbReference type="NCBI Taxonomy" id="89"/>
    <lineage>
        <taxon>Bacteria</taxon>
        <taxon>Pseudomonadati</taxon>
        <taxon>Pseudomonadota</taxon>
        <taxon>Betaproteobacteria</taxon>
        <taxon>Burkholderiales</taxon>
        <taxon>Sphaerotilaceae</taxon>
        <taxon>Leptothrix</taxon>
    </lineage>
</organism>
<dbReference type="InterPro" id="IPR006530">
    <property type="entry name" value="YD"/>
</dbReference>
<keyword evidence="1" id="KW-0732">Signal</keyword>
<protein>
    <submittedName>
        <fullName evidence="2">RHS repeat-associated core domain-containing protein</fullName>
    </submittedName>
</protein>
<evidence type="ECO:0000256" key="1">
    <source>
        <dbReference type="SAM" id="SignalP"/>
    </source>
</evidence>
<dbReference type="NCBIfam" id="TIGR01643">
    <property type="entry name" value="YD_repeat_2x"/>
    <property type="match status" value="2"/>
</dbReference>
<evidence type="ECO:0000313" key="3">
    <source>
        <dbReference type="Proteomes" id="UP001235760"/>
    </source>
</evidence>
<dbReference type="PANTHER" id="PTHR32305:SF15">
    <property type="entry name" value="PROTEIN RHSA-RELATED"/>
    <property type="match status" value="1"/>
</dbReference>
<feature type="chain" id="PRO_5046824084" evidence="1">
    <location>
        <begin position="26"/>
        <end position="783"/>
    </location>
</feature>